<dbReference type="AlphaFoldDB" id="A0A934S0Y1"/>
<dbReference type="GO" id="GO:0007165">
    <property type="term" value="P:signal transduction"/>
    <property type="evidence" value="ECO:0007669"/>
    <property type="project" value="UniProtKB-KW"/>
</dbReference>
<dbReference type="InterPro" id="IPR024478">
    <property type="entry name" value="HlyB_4HB_MCP"/>
</dbReference>
<gene>
    <name evidence="7" type="ORF">JIN87_19930</name>
</gene>
<dbReference type="RefSeq" id="WP_200357377.1">
    <property type="nucleotide sequence ID" value="NZ_JAENIL010000042.1"/>
</dbReference>
<proteinExistence type="inferred from homology"/>
<dbReference type="PRINTS" id="PR00260">
    <property type="entry name" value="CHEMTRNSDUCR"/>
</dbReference>
<feature type="domain" description="Methyl-accepting transducer" evidence="6">
    <location>
        <begin position="229"/>
        <end position="458"/>
    </location>
</feature>
<dbReference type="Proteomes" id="UP000617628">
    <property type="component" value="Unassembled WGS sequence"/>
</dbReference>
<evidence type="ECO:0000256" key="2">
    <source>
        <dbReference type="ARBA" id="ARBA00029447"/>
    </source>
</evidence>
<dbReference type="Pfam" id="PF00015">
    <property type="entry name" value="MCPsignal"/>
    <property type="match status" value="1"/>
</dbReference>
<feature type="compositionally biased region" description="Low complexity" evidence="4">
    <location>
        <begin position="258"/>
        <end position="271"/>
    </location>
</feature>
<feature type="compositionally biased region" description="Basic and acidic residues" evidence="4">
    <location>
        <begin position="277"/>
        <end position="291"/>
    </location>
</feature>
<protein>
    <submittedName>
        <fullName evidence="7">MCP four helix bundle domain-containing protein</fullName>
    </submittedName>
</protein>
<dbReference type="InterPro" id="IPR004089">
    <property type="entry name" value="MCPsignal_dom"/>
</dbReference>
<name>A0A934S0Y1_9BACT</name>
<dbReference type="InterPro" id="IPR051310">
    <property type="entry name" value="MCP_chemotaxis"/>
</dbReference>
<keyword evidence="5" id="KW-1133">Transmembrane helix</keyword>
<dbReference type="SUPFAM" id="SSF58104">
    <property type="entry name" value="Methyl-accepting chemotaxis protein (MCP) signaling domain"/>
    <property type="match status" value="1"/>
</dbReference>
<feature type="transmembrane region" description="Helical" evidence="5">
    <location>
        <begin position="191"/>
        <end position="211"/>
    </location>
</feature>
<dbReference type="GO" id="GO:0005886">
    <property type="term" value="C:plasma membrane"/>
    <property type="evidence" value="ECO:0007669"/>
    <property type="project" value="TreeGrafter"/>
</dbReference>
<dbReference type="GO" id="GO:0006935">
    <property type="term" value="P:chemotaxis"/>
    <property type="evidence" value="ECO:0007669"/>
    <property type="project" value="InterPro"/>
</dbReference>
<keyword evidence="5" id="KW-0812">Transmembrane</keyword>
<feature type="region of interest" description="Disordered" evidence="4">
    <location>
        <begin position="478"/>
        <end position="529"/>
    </location>
</feature>
<evidence type="ECO:0000256" key="4">
    <source>
        <dbReference type="SAM" id="MobiDB-lite"/>
    </source>
</evidence>
<keyword evidence="8" id="KW-1185">Reference proteome</keyword>
<organism evidence="7 8">
    <name type="scientific">Pelagicoccus mobilis</name>
    <dbReference type="NCBI Taxonomy" id="415221"/>
    <lineage>
        <taxon>Bacteria</taxon>
        <taxon>Pseudomonadati</taxon>
        <taxon>Verrucomicrobiota</taxon>
        <taxon>Opitutia</taxon>
        <taxon>Puniceicoccales</taxon>
        <taxon>Pelagicoccaceae</taxon>
        <taxon>Pelagicoccus</taxon>
    </lineage>
</organism>
<evidence type="ECO:0000256" key="3">
    <source>
        <dbReference type="PROSITE-ProRule" id="PRU00284"/>
    </source>
</evidence>
<comment type="caution">
    <text evidence="7">The sequence shown here is derived from an EMBL/GenBank/DDBJ whole genome shotgun (WGS) entry which is preliminary data.</text>
</comment>
<keyword evidence="1" id="KW-0488">Methylation</keyword>
<feature type="region of interest" description="Disordered" evidence="4">
    <location>
        <begin position="439"/>
        <end position="458"/>
    </location>
</feature>
<evidence type="ECO:0000313" key="7">
    <source>
        <dbReference type="EMBL" id="MBK1879165.1"/>
    </source>
</evidence>
<feature type="compositionally biased region" description="Low complexity" evidence="4">
    <location>
        <begin position="237"/>
        <end position="248"/>
    </location>
</feature>
<evidence type="ECO:0000256" key="1">
    <source>
        <dbReference type="ARBA" id="ARBA00022481"/>
    </source>
</evidence>
<reference evidence="7" key="1">
    <citation type="submission" date="2021-01" db="EMBL/GenBank/DDBJ databases">
        <title>Modified the classification status of verrucomicrobia.</title>
        <authorList>
            <person name="Feng X."/>
        </authorList>
    </citation>
    <scope>NUCLEOTIDE SEQUENCE</scope>
    <source>
        <strain evidence="7">KCTC 13126</strain>
    </source>
</reference>
<dbReference type="SMART" id="SM00283">
    <property type="entry name" value="MA"/>
    <property type="match status" value="1"/>
</dbReference>
<evidence type="ECO:0000256" key="5">
    <source>
        <dbReference type="SAM" id="Phobius"/>
    </source>
</evidence>
<feature type="compositionally biased region" description="Low complexity" evidence="4">
    <location>
        <begin position="441"/>
        <end position="454"/>
    </location>
</feature>
<dbReference type="GO" id="GO:0004888">
    <property type="term" value="F:transmembrane signaling receptor activity"/>
    <property type="evidence" value="ECO:0007669"/>
    <property type="project" value="InterPro"/>
</dbReference>
<dbReference type="Gene3D" id="1.10.287.950">
    <property type="entry name" value="Methyl-accepting chemotaxis protein"/>
    <property type="match status" value="1"/>
</dbReference>
<keyword evidence="3" id="KW-0807">Transducer</keyword>
<dbReference type="EMBL" id="JAENIL010000042">
    <property type="protein sequence ID" value="MBK1879165.1"/>
    <property type="molecule type" value="Genomic_DNA"/>
</dbReference>
<accession>A0A934S0Y1</accession>
<dbReference type="PROSITE" id="PS50111">
    <property type="entry name" value="CHEMOTAXIS_TRANSDUC_2"/>
    <property type="match status" value="1"/>
</dbReference>
<sequence>MSIKDINKLKIGTRLGLSFGIVIALTLVLSTINTTGMNKLAGLTQKLYDHPYAVSTASLRIEMGIVAMHRSMKDVALAKDEAAISKASATVDSREAETLEDFEILRERFLGDQSQVEMARRMFIEWKPIRDEVISLMREGKREEAARITKEKGADYIATLSGTMGEFINFAEGKADEFSTNARQARKDTLATNYVSLAATVLLGLGLAFFMTRSITRPLYRAIAGLREGGEQVSSAAGQVAASSQSMAEGATEQAAGLEETSSSLEEMSSMIQKNADSARKADELSQDARKTASTGTQAMQRMNEAILTIQKSSDETAKIIKVIDDIAFQTNILALNAAVEAARAGDAGAGFAVVADEVRNLAMRSADAAKNTAGMIEESVKNSNHGVEIAEEVSSTLTKIVTSISQSSDLVGDIANASRQQSAGIAQINKAVTQMDHVTQSNASNAEESASASEELHAQAEAMNRIVAELTEVIGGSKQTSSKVEYDHTGRMKQTATLSSENFPTINETRSRSFQSVEWDETPAMTRN</sequence>
<dbReference type="PANTHER" id="PTHR43531">
    <property type="entry name" value="PROTEIN ICFG"/>
    <property type="match status" value="1"/>
</dbReference>
<feature type="transmembrane region" description="Helical" evidence="5">
    <location>
        <begin position="12"/>
        <end position="32"/>
    </location>
</feature>
<dbReference type="InterPro" id="IPR004090">
    <property type="entry name" value="Chemotax_Me-accpt_rcpt"/>
</dbReference>
<dbReference type="PANTHER" id="PTHR43531:SF14">
    <property type="entry name" value="METHYL-ACCEPTING CHEMOTAXIS PROTEIN I-RELATED"/>
    <property type="match status" value="1"/>
</dbReference>
<keyword evidence="5" id="KW-0472">Membrane</keyword>
<evidence type="ECO:0000313" key="8">
    <source>
        <dbReference type="Proteomes" id="UP000617628"/>
    </source>
</evidence>
<feature type="region of interest" description="Disordered" evidence="4">
    <location>
        <begin position="237"/>
        <end position="297"/>
    </location>
</feature>
<comment type="similarity">
    <text evidence="2">Belongs to the methyl-accepting chemotaxis (MCP) protein family.</text>
</comment>
<evidence type="ECO:0000259" key="6">
    <source>
        <dbReference type="PROSITE" id="PS50111"/>
    </source>
</evidence>
<dbReference type="Pfam" id="PF12729">
    <property type="entry name" value="4HB_MCP_1"/>
    <property type="match status" value="1"/>
</dbReference>
<feature type="compositionally biased region" description="Polar residues" evidence="4">
    <location>
        <begin position="493"/>
        <end position="517"/>
    </location>
</feature>